<evidence type="ECO:0000256" key="6">
    <source>
        <dbReference type="ARBA" id="ARBA00023201"/>
    </source>
</evidence>
<protein>
    <submittedName>
        <fullName evidence="9">Uncharacterized protein</fullName>
    </submittedName>
</protein>
<feature type="transmembrane region" description="Helical" evidence="7">
    <location>
        <begin position="60"/>
        <end position="86"/>
    </location>
</feature>
<comment type="subcellular location">
    <subcellularLocation>
        <location evidence="1">Cell membrane</location>
        <topology evidence="1">Multi-pass membrane protein</topology>
    </subcellularLocation>
</comment>
<name>A0A914VJS8_9BILA</name>
<reference evidence="9" key="1">
    <citation type="submission" date="2022-11" db="UniProtKB">
        <authorList>
            <consortium name="WormBaseParasite"/>
        </authorList>
    </citation>
    <scope>IDENTIFICATION</scope>
</reference>
<keyword evidence="3" id="KW-1003">Cell membrane</keyword>
<dbReference type="GO" id="GO:0006814">
    <property type="term" value="P:sodium ion transport"/>
    <property type="evidence" value="ECO:0007669"/>
    <property type="project" value="UniProtKB-KW"/>
</dbReference>
<feature type="transmembrane region" description="Helical" evidence="7">
    <location>
        <begin position="20"/>
        <end position="39"/>
    </location>
</feature>
<accession>A0A914VJS8</accession>
<keyword evidence="8" id="KW-1185">Reference proteome</keyword>
<dbReference type="InterPro" id="IPR038377">
    <property type="entry name" value="Na/Glc_symporter_sf"/>
</dbReference>
<keyword evidence="2" id="KW-0813">Transport</keyword>
<evidence type="ECO:0000313" key="8">
    <source>
        <dbReference type="Proteomes" id="UP000887566"/>
    </source>
</evidence>
<dbReference type="Proteomes" id="UP000887566">
    <property type="component" value="Unplaced"/>
</dbReference>
<keyword evidence="5" id="KW-0406">Ion transport</keyword>
<evidence type="ECO:0000313" key="9">
    <source>
        <dbReference type="WBParaSite" id="PSAMB.scaffold21240size637.g38241.t1"/>
    </source>
</evidence>
<keyword evidence="7" id="KW-0812">Transmembrane</keyword>
<dbReference type="PANTHER" id="PTHR42985:SF40">
    <property type="entry name" value="LD47995P-RELATED"/>
    <property type="match status" value="1"/>
</dbReference>
<keyword evidence="4" id="KW-0915">Sodium</keyword>
<sequence length="134" mass="15134">MVSGRFDALKRIDPSPMQHNNIWLMTFGALLIWSTITGLNQMSLQRYCSMPSLTHARIMVGMAVPAFLILGSMCCFIGVVMLAYFYHCNPLESGEIESQDQLVILFAAKVLGMIKQLNFVKMLQLRRLSAIDFL</sequence>
<keyword evidence="7" id="KW-1133">Transmembrane helix</keyword>
<dbReference type="GO" id="GO:0015293">
    <property type="term" value="F:symporter activity"/>
    <property type="evidence" value="ECO:0007669"/>
    <property type="project" value="TreeGrafter"/>
</dbReference>
<dbReference type="InterPro" id="IPR051163">
    <property type="entry name" value="Sodium:Solute_Symporter_SSF"/>
</dbReference>
<evidence type="ECO:0000256" key="3">
    <source>
        <dbReference type="ARBA" id="ARBA00022475"/>
    </source>
</evidence>
<keyword evidence="7" id="KW-0472">Membrane</keyword>
<evidence type="ECO:0000256" key="4">
    <source>
        <dbReference type="ARBA" id="ARBA00023053"/>
    </source>
</evidence>
<evidence type="ECO:0000256" key="2">
    <source>
        <dbReference type="ARBA" id="ARBA00022448"/>
    </source>
</evidence>
<evidence type="ECO:0000256" key="7">
    <source>
        <dbReference type="SAM" id="Phobius"/>
    </source>
</evidence>
<dbReference type="WBParaSite" id="PSAMB.scaffold21240size637.g38241.t1">
    <property type="protein sequence ID" value="PSAMB.scaffold21240size637.g38241.t1"/>
    <property type="gene ID" value="PSAMB.scaffold21240size637.g38241"/>
</dbReference>
<organism evidence="8 9">
    <name type="scientific">Plectus sambesii</name>
    <dbReference type="NCBI Taxonomy" id="2011161"/>
    <lineage>
        <taxon>Eukaryota</taxon>
        <taxon>Metazoa</taxon>
        <taxon>Ecdysozoa</taxon>
        <taxon>Nematoda</taxon>
        <taxon>Chromadorea</taxon>
        <taxon>Plectida</taxon>
        <taxon>Plectina</taxon>
        <taxon>Plectoidea</taxon>
        <taxon>Plectidae</taxon>
        <taxon>Plectus</taxon>
    </lineage>
</organism>
<feature type="transmembrane region" description="Helical" evidence="7">
    <location>
        <begin position="101"/>
        <end position="120"/>
    </location>
</feature>
<dbReference type="Gene3D" id="1.20.1730.10">
    <property type="entry name" value="Sodium/glucose cotransporter"/>
    <property type="match status" value="1"/>
</dbReference>
<evidence type="ECO:0000256" key="1">
    <source>
        <dbReference type="ARBA" id="ARBA00004651"/>
    </source>
</evidence>
<dbReference type="AlphaFoldDB" id="A0A914VJS8"/>
<keyword evidence="6" id="KW-0739">Sodium transport</keyword>
<proteinExistence type="predicted"/>
<dbReference type="PANTHER" id="PTHR42985">
    <property type="entry name" value="SODIUM-COUPLED MONOCARBOXYLATE TRANSPORTER"/>
    <property type="match status" value="1"/>
</dbReference>
<dbReference type="GO" id="GO:0005886">
    <property type="term" value="C:plasma membrane"/>
    <property type="evidence" value="ECO:0007669"/>
    <property type="project" value="UniProtKB-SubCell"/>
</dbReference>
<evidence type="ECO:0000256" key="5">
    <source>
        <dbReference type="ARBA" id="ARBA00023065"/>
    </source>
</evidence>